<dbReference type="AlphaFoldDB" id="A0A9W7A138"/>
<accession>A0A9W7A138</accession>
<organism evidence="2 3">
    <name type="scientific">Triparma retinervis</name>
    <dbReference type="NCBI Taxonomy" id="2557542"/>
    <lineage>
        <taxon>Eukaryota</taxon>
        <taxon>Sar</taxon>
        <taxon>Stramenopiles</taxon>
        <taxon>Ochrophyta</taxon>
        <taxon>Bolidophyceae</taxon>
        <taxon>Parmales</taxon>
        <taxon>Triparmaceae</taxon>
        <taxon>Triparma</taxon>
    </lineage>
</organism>
<gene>
    <name evidence="2" type="ORF">TrRE_jg1245</name>
</gene>
<keyword evidence="3" id="KW-1185">Reference proteome</keyword>
<dbReference type="OrthoDB" id="198353at2759"/>
<name>A0A9W7A138_9STRA</name>
<proteinExistence type="predicted"/>
<dbReference type="EMBL" id="BRXZ01002507">
    <property type="protein sequence ID" value="GMH63726.1"/>
    <property type="molecule type" value="Genomic_DNA"/>
</dbReference>
<feature type="compositionally biased region" description="Basic and acidic residues" evidence="1">
    <location>
        <begin position="119"/>
        <end position="131"/>
    </location>
</feature>
<evidence type="ECO:0000256" key="1">
    <source>
        <dbReference type="SAM" id="MobiDB-lite"/>
    </source>
</evidence>
<evidence type="ECO:0000313" key="2">
    <source>
        <dbReference type="EMBL" id="GMH63726.1"/>
    </source>
</evidence>
<sequence length="359" mass="39582">MMNEVPPPHPVSVQKKIKITLPPSVVAKMPSLQNTNLTETGAIINLEIPLSQLRGQASHVISPRAGDGSDDVGGIMPPKPPDFGPLSSSGVQYSPRLMEPEQHEKEQEADRASVQQSSDGEHDGGENDSGRDLAGAALSPNFTPSTTSLKVDMSHTLPTNITVRRLLTECMDPEIVDDLIRGAKIIKHNAAGGTLKRRIYLNFDDGTLRVQHTYPLIQSFISDQSKGVYFLFKCYMASPWDQSARGKERMFRNKAYAKPEMKSTTLSLVMRGGGEALVATFASQGEYEKWINALNTLQRCTNTYFSFFAEKLLNKSSKMSVGRLGRSRGVWAALANMRRKGITRSKDKAKKGDEPKMQL</sequence>
<feature type="compositionally biased region" description="Polar residues" evidence="1">
    <location>
        <begin position="140"/>
        <end position="149"/>
    </location>
</feature>
<feature type="compositionally biased region" description="Basic and acidic residues" evidence="1">
    <location>
        <begin position="98"/>
        <end position="111"/>
    </location>
</feature>
<protein>
    <recommendedName>
        <fullName evidence="4">PH domain-containing protein</fullName>
    </recommendedName>
</protein>
<feature type="region of interest" description="Disordered" evidence="1">
    <location>
        <begin position="61"/>
        <end position="150"/>
    </location>
</feature>
<evidence type="ECO:0000313" key="3">
    <source>
        <dbReference type="Proteomes" id="UP001165082"/>
    </source>
</evidence>
<reference evidence="2" key="1">
    <citation type="submission" date="2022-07" db="EMBL/GenBank/DDBJ databases">
        <title>Genome analysis of Parmales, a sister group of diatoms, reveals the evolutionary specialization of diatoms from phago-mixotrophs to photoautotrophs.</title>
        <authorList>
            <person name="Ban H."/>
            <person name="Sato S."/>
            <person name="Yoshikawa S."/>
            <person name="Kazumasa Y."/>
            <person name="Nakamura Y."/>
            <person name="Ichinomiya M."/>
            <person name="Saitoh K."/>
            <person name="Sato N."/>
            <person name="Blanc-Mathieu R."/>
            <person name="Endo H."/>
            <person name="Kuwata A."/>
            <person name="Ogata H."/>
        </authorList>
    </citation>
    <scope>NUCLEOTIDE SEQUENCE</scope>
</reference>
<evidence type="ECO:0008006" key="4">
    <source>
        <dbReference type="Google" id="ProtNLM"/>
    </source>
</evidence>
<comment type="caution">
    <text evidence="2">The sequence shown here is derived from an EMBL/GenBank/DDBJ whole genome shotgun (WGS) entry which is preliminary data.</text>
</comment>
<dbReference type="Proteomes" id="UP001165082">
    <property type="component" value="Unassembled WGS sequence"/>
</dbReference>